<feature type="compositionally biased region" description="Acidic residues" evidence="1">
    <location>
        <begin position="417"/>
        <end position="429"/>
    </location>
</feature>
<name>A0ABR1R0M0_9PEZI</name>
<feature type="region of interest" description="Disordered" evidence="1">
    <location>
        <begin position="369"/>
        <end position="431"/>
    </location>
</feature>
<feature type="compositionally biased region" description="Basic residues" evidence="1">
    <location>
        <begin position="31"/>
        <end position="45"/>
    </location>
</feature>
<reference evidence="2 3" key="1">
    <citation type="submission" date="2023-01" db="EMBL/GenBank/DDBJ databases">
        <title>Analysis of 21 Apiospora genomes using comparative genomics revels a genus with tremendous synthesis potential of carbohydrate active enzymes and secondary metabolites.</title>
        <authorList>
            <person name="Sorensen T."/>
        </authorList>
    </citation>
    <scope>NUCLEOTIDE SEQUENCE [LARGE SCALE GENOMIC DNA]</scope>
    <source>
        <strain evidence="2 3">CBS 20057</strain>
    </source>
</reference>
<evidence type="ECO:0000256" key="1">
    <source>
        <dbReference type="SAM" id="MobiDB-lite"/>
    </source>
</evidence>
<dbReference type="EMBL" id="JAQQWI010000024">
    <property type="protein sequence ID" value="KAK7994505.1"/>
    <property type="molecule type" value="Genomic_DNA"/>
</dbReference>
<gene>
    <name evidence="2" type="ORF">PG991_016093</name>
</gene>
<comment type="caution">
    <text evidence="2">The sequence shown here is derived from an EMBL/GenBank/DDBJ whole genome shotgun (WGS) entry which is preliminary data.</text>
</comment>
<feature type="compositionally biased region" description="Pro residues" evidence="1">
    <location>
        <begin position="389"/>
        <end position="405"/>
    </location>
</feature>
<evidence type="ECO:0000313" key="3">
    <source>
        <dbReference type="Proteomes" id="UP001396898"/>
    </source>
</evidence>
<accession>A0ABR1R0M0</accession>
<feature type="region of interest" description="Disordered" evidence="1">
    <location>
        <begin position="306"/>
        <end position="357"/>
    </location>
</feature>
<protein>
    <submittedName>
        <fullName evidence="2">Uncharacterized protein</fullName>
    </submittedName>
</protein>
<evidence type="ECO:0000313" key="2">
    <source>
        <dbReference type="EMBL" id="KAK7994505.1"/>
    </source>
</evidence>
<dbReference type="Proteomes" id="UP001396898">
    <property type="component" value="Unassembled WGS sequence"/>
</dbReference>
<keyword evidence="3" id="KW-1185">Reference proteome</keyword>
<feature type="region of interest" description="Disordered" evidence="1">
    <location>
        <begin position="29"/>
        <end position="56"/>
    </location>
</feature>
<organism evidence="2 3">
    <name type="scientific">Apiospora marii</name>
    <dbReference type="NCBI Taxonomy" id="335849"/>
    <lineage>
        <taxon>Eukaryota</taxon>
        <taxon>Fungi</taxon>
        <taxon>Dikarya</taxon>
        <taxon>Ascomycota</taxon>
        <taxon>Pezizomycotina</taxon>
        <taxon>Sordariomycetes</taxon>
        <taxon>Xylariomycetidae</taxon>
        <taxon>Amphisphaeriales</taxon>
        <taxon>Apiosporaceae</taxon>
        <taxon>Apiospora</taxon>
    </lineage>
</organism>
<proteinExistence type="predicted"/>
<sequence>MGILATAKLSKNWRKAVDAVRRTIQASKSATTKKAHPLFRSRSRSRGGPGVTCTNVTPEASQAARFTRAVNEAVYSPYSPHHGWAGRLYPGGSRRYRSVKVLLAFWAETDDPAFGAAAAAHALADVFRGRYGFNVLVWLIPVMQPQQALAAKLRQFAREVDHRHLPGEDLLIFWYGGSAREEEGGGGGPLWYGETFGGPTIDSQIVPQILGAARSDVLTIYDTPHALHGHAATGPGLCEHLGASAHDDIIAGFVGESSTTNNGSRTPLSFTHALIQILDKPDRAARGIAVLDIHRKLVNRYQMAAAAVTDSRASESDEEEEEKEKEKAPPMTGNNEGGGAEAKTPTPRPPQPWLPRALRQTPVYCHLSRCRPRSEGGGPTSIVLSQLGRPPPETFLEPRPAPPHGPEGVGGAKAENGENDGGGDSDDGTAEVTMRLRLRAPADAADIGRWKEWILDAPPEASQLVFIQAKPA</sequence>